<evidence type="ECO:0000256" key="1">
    <source>
        <dbReference type="ARBA" id="ARBA00004834"/>
    </source>
</evidence>
<dbReference type="InterPro" id="IPR006710">
    <property type="entry name" value="Glyco_hydro_43"/>
</dbReference>
<dbReference type="Proteomes" id="UP000326852">
    <property type="component" value="Unassembled WGS sequence"/>
</dbReference>
<name>A0A5N6MJV5_9MICC</name>
<dbReference type="SUPFAM" id="SSF75005">
    <property type="entry name" value="Arabinanase/levansucrase/invertase"/>
    <property type="match status" value="1"/>
</dbReference>
<sequence length="445" mass="48185">METDFEEAATEEGAETGFVFATFVGNGSAGETLNLFYSPDGKTLFGGDNNPVYVPADGGGLRDPSILYRNDRWYVAYTSMDGRNKDFAIASSSTGHPGSWSLLTRVSVAAAPGLVKAWAPELVVDGNDVYVFFSRITSANVGDMYYVKAANAALTAWSTPVAVTFANEPVSYIDGVPVSGTDGRWYLFYSTGNSIDRAASDTITGPWRTDRSGNWAGWGSGIEGPAVLKDGDTYRMYFDRYVNNLGLHWSEAASLNGPWSPATKVVTAPYVLHRDQTLRHGSVYALSSPMARNKIIAALSMPVTGGNHSEWQNPPGVPVPKGRPTVMSWVVPDESESVNPNLVAFEDGGTFTLNEYCNYAIVMTAAAVGVTGITRSFIEMVSEDGRTIHMRQAGGAEDVFSFSMATFKPRAAGERVRFRIYLNWTGPQSTAAVPVRVRFTKIARI</sequence>
<keyword evidence="7" id="KW-1185">Reference proteome</keyword>
<dbReference type="EMBL" id="VTFX01000004">
    <property type="protein sequence ID" value="KAD3633068.1"/>
    <property type="molecule type" value="Genomic_DNA"/>
</dbReference>
<accession>A0A5N6MJV5</accession>
<proteinExistence type="inferred from homology"/>
<comment type="pathway">
    <text evidence="1">Glycan metabolism; L-arabinan degradation.</text>
</comment>
<dbReference type="AlphaFoldDB" id="A0A5N6MJV5"/>
<evidence type="ECO:0000256" key="5">
    <source>
        <dbReference type="RuleBase" id="RU361187"/>
    </source>
</evidence>
<dbReference type="RefSeq" id="WP_152272293.1">
    <property type="nucleotide sequence ID" value="NZ_VTFX01000004.1"/>
</dbReference>
<organism evidence="6 7">
    <name type="scientific">Arthrobacter yangruifuii</name>
    <dbReference type="NCBI Taxonomy" id="2606616"/>
    <lineage>
        <taxon>Bacteria</taxon>
        <taxon>Bacillati</taxon>
        <taxon>Actinomycetota</taxon>
        <taxon>Actinomycetes</taxon>
        <taxon>Micrococcales</taxon>
        <taxon>Micrococcaceae</taxon>
        <taxon>Arthrobacter</taxon>
    </lineage>
</organism>
<comment type="caution">
    <text evidence="6">The sequence shown here is derived from an EMBL/GenBank/DDBJ whole genome shotgun (WGS) entry which is preliminary data.</text>
</comment>
<dbReference type="GO" id="GO:0005975">
    <property type="term" value="P:carbohydrate metabolic process"/>
    <property type="evidence" value="ECO:0007669"/>
    <property type="project" value="InterPro"/>
</dbReference>
<keyword evidence="4 5" id="KW-0326">Glycosidase</keyword>
<dbReference type="Gene3D" id="2.115.10.20">
    <property type="entry name" value="Glycosyl hydrolase domain, family 43"/>
    <property type="match status" value="1"/>
</dbReference>
<evidence type="ECO:0000313" key="7">
    <source>
        <dbReference type="Proteomes" id="UP000326852"/>
    </source>
</evidence>
<dbReference type="PANTHER" id="PTHR43301:SF3">
    <property type="entry name" value="ARABINAN ENDO-1,5-ALPHA-L-ARABINOSIDASE A-RELATED"/>
    <property type="match status" value="1"/>
</dbReference>
<dbReference type="PANTHER" id="PTHR43301">
    <property type="entry name" value="ARABINAN ENDO-1,5-ALPHA-L-ARABINOSIDASE"/>
    <property type="match status" value="1"/>
</dbReference>
<evidence type="ECO:0000313" key="6">
    <source>
        <dbReference type="EMBL" id="KAD3633068.1"/>
    </source>
</evidence>
<evidence type="ECO:0000256" key="4">
    <source>
        <dbReference type="ARBA" id="ARBA00023295"/>
    </source>
</evidence>
<comment type="similarity">
    <text evidence="2 5">Belongs to the glycosyl hydrolase 43 family.</text>
</comment>
<dbReference type="GO" id="GO:0004553">
    <property type="term" value="F:hydrolase activity, hydrolyzing O-glycosyl compounds"/>
    <property type="evidence" value="ECO:0007669"/>
    <property type="project" value="InterPro"/>
</dbReference>
<dbReference type="Pfam" id="PF04616">
    <property type="entry name" value="Glyco_hydro_43"/>
    <property type="match status" value="1"/>
</dbReference>
<dbReference type="InterPro" id="IPR023296">
    <property type="entry name" value="Glyco_hydro_beta-prop_sf"/>
</dbReference>
<protein>
    <submittedName>
        <fullName evidence="6">Family 43 glycosylhydrolase</fullName>
    </submittedName>
</protein>
<gene>
    <name evidence="6" type="ORF">GD627_09500</name>
</gene>
<evidence type="ECO:0000256" key="2">
    <source>
        <dbReference type="ARBA" id="ARBA00009865"/>
    </source>
</evidence>
<evidence type="ECO:0000256" key="3">
    <source>
        <dbReference type="ARBA" id="ARBA00022801"/>
    </source>
</evidence>
<dbReference type="InterPro" id="IPR050727">
    <property type="entry name" value="GH43_arabinanases"/>
</dbReference>
<keyword evidence="3 5" id="KW-0378">Hydrolase</keyword>
<reference evidence="6 7" key="1">
    <citation type="submission" date="2019-08" db="EMBL/GenBank/DDBJ databases">
        <title>Arthrobacter sp. nov., isolated from plateau pika and Tibetan wild ass.</title>
        <authorList>
            <person name="Ge Y."/>
        </authorList>
    </citation>
    <scope>NUCLEOTIDE SEQUENCE [LARGE SCALE GENOMIC DNA]</scope>
    <source>
        <strain evidence="6 7">785</strain>
    </source>
</reference>